<accession>A0A109JCP7</accession>
<evidence type="ECO:0000256" key="1">
    <source>
        <dbReference type="ARBA" id="ARBA00006817"/>
    </source>
</evidence>
<sequence length="147" mass="16187">MSEKHAITVEKVLPYAADKIWQTLTTSDRIAKWLMPNDFAAAVGHKFNFRTAPLGDWDGVVHCEVLDCDPPRLLRYSWKGGADTNPAYGSKLDSVVTWTLTPVEGGTHLRMVHDGFVFPGNKIAFDMMSPGWGRVLDGIARVTAEAG</sequence>
<dbReference type="Pfam" id="PF08327">
    <property type="entry name" value="AHSA1"/>
    <property type="match status" value="1"/>
</dbReference>
<dbReference type="InterPro" id="IPR023393">
    <property type="entry name" value="START-like_dom_sf"/>
</dbReference>
<comment type="similarity">
    <text evidence="1">Belongs to the AHA1 family.</text>
</comment>
<organism evidence="3 4">
    <name type="scientific">Bradyrhizobium macuxiense</name>
    <dbReference type="NCBI Taxonomy" id="1755647"/>
    <lineage>
        <taxon>Bacteria</taxon>
        <taxon>Pseudomonadati</taxon>
        <taxon>Pseudomonadota</taxon>
        <taxon>Alphaproteobacteria</taxon>
        <taxon>Hyphomicrobiales</taxon>
        <taxon>Nitrobacteraceae</taxon>
        <taxon>Bradyrhizobium</taxon>
    </lineage>
</organism>
<dbReference type="CDD" id="cd07814">
    <property type="entry name" value="SRPBCC_CalC_Aha1-like"/>
    <property type="match status" value="1"/>
</dbReference>
<comment type="caution">
    <text evidence="3">The sequence shown here is derived from an EMBL/GenBank/DDBJ whole genome shotgun (WGS) entry which is preliminary data.</text>
</comment>
<keyword evidence="4" id="KW-1185">Reference proteome</keyword>
<feature type="domain" description="Activator of Hsp90 ATPase homologue 1/2-like C-terminal" evidence="2">
    <location>
        <begin position="16"/>
        <end position="142"/>
    </location>
</feature>
<gene>
    <name evidence="3" type="ORF">AS156_01595</name>
</gene>
<dbReference type="EMBL" id="LNCU01000116">
    <property type="protein sequence ID" value="KWV46511.1"/>
    <property type="molecule type" value="Genomic_DNA"/>
</dbReference>
<dbReference type="OrthoDB" id="9803476at2"/>
<dbReference type="Gene3D" id="3.30.530.20">
    <property type="match status" value="1"/>
</dbReference>
<dbReference type="RefSeq" id="WP_066514227.1">
    <property type="nucleotide sequence ID" value="NZ_LNCU01000116.1"/>
</dbReference>
<evidence type="ECO:0000313" key="3">
    <source>
        <dbReference type="EMBL" id="KWV46511.1"/>
    </source>
</evidence>
<dbReference type="Proteomes" id="UP000057737">
    <property type="component" value="Unassembled WGS sequence"/>
</dbReference>
<protein>
    <submittedName>
        <fullName evidence="3">ATPase</fullName>
    </submittedName>
</protein>
<evidence type="ECO:0000259" key="2">
    <source>
        <dbReference type="Pfam" id="PF08327"/>
    </source>
</evidence>
<dbReference type="SUPFAM" id="SSF55961">
    <property type="entry name" value="Bet v1-like"/>
    <property type="match status" value="1"/>
</dbReference>
<reference evidence="3 4" key="1">
    <citation type="submission" date="2015-11" db="EMBL/GenBank/DDBJ databases">
        <title>Draft Genome Sequence of the Strain BR 10303 (Bradyrhizobium sp.) isolated from nodules of Centrolobium paraense.</title>
        <authorList>
            <person name="Zelli J.E."/>
            <person name="Simoes-Araujo J.L."/>
            <person name="Barauna A.C."/>
            <person name="Silva K."/>
        </authorList>
    </citation>
    <scope>NUCLEOTIDE SEQUENCE [LARGE SCALE GENOMIC DNA]</scope>
    <source>
        <strain evidence="3 4">BR 10303</strain>
    </source>
</reference>
<dbReference type="InterPro" id="IPR013538">
    <property type="entry name" value="ASHA1/2-like_C"/>
</dbReference>
<evidence type="ECO:0000313" key="4">
    <source>
        <dbReference type="Proteomes" id="UP000057737"/>
    </source>
</evidence>
<name>A0A109JCP7_9BRAD</name>
<dbReference type="AlphaFoldDB" id="A0A109JCP7"/>
<proteinExistence type="inferred from homology"/>